<proteinExistence type="predicted"/>
<accession>A0A517SQ94</accession>
<protein>
    <submittedName>
        <fullName evidence="1">Uncharacterized protein</fullName>
    </submittedName>
</protein>
<reference evidence="1 2" key="1">
    <citation type="submission" date="2019-02" db="EMBL/GenBank/DDBJ databases">
        <title>Deep-cultivation of Planctomycetes and their phenomic and genomic characterization uncovers novel biology.</title>
        <authorList>
            <person name="Wiegand S."/>
            <person name="Jogler M."/>
            <person name="Boedeker C."/>
            <person name="Pinto D."/>
            <person name="Vollmers J."/>
            <person name="Rivas-Marin E."/>
            <person name="Kohn T."/>
            <person name="Peeters S.H."/>
            <person name="Heuer A."/>
            <person name="Rast P."/>
            <person name="Oberbeckmann S."/>
            <person name="Bunk B."/>
            <person name="Jeske O."/>
            <person name="Meyerdierks A."/>
            <person name="Storesund J.E."/>
            <person name="Kallscheuer N."/>
            <person name="Luecker S."/>
            <person name="Lage O.M."/>
            <person name="Pohl T."/>
            <person name="Merkel B.J."/>
            <person name="Hornburger P."/>
            <person name="Mueller R.-W."/>
            <person name="Bruemmer F."/>
            <person name="Labrenz M."/>
            <person name="Spormann A.M."/>
            <person name="Op den Camp H."/>
            <person name="Overmann J."/>
            <person name="Amann R."/>
            <person name="Jetten M.S.M."/>
            <person name="Mascher T."/>
            <person name="Medema M.H."/>
            <person name="Devos D.P."/>
            <person name="Kaster A.-K."/>
            <person name="Ovreas L."/>
            <person name="Rohde M."/>
            <person name="Galperin M.Y."/>
            <person name="Jogler C."/>
        </authorList>
    </citation>
    <scope>NUCLEOTIDE SEQUENCE [LARGE SCALE GENOMIC DNA]</scope>
    <source>
        <strain evidence="1 2">SV_7m_r</strain>
    </source>
</reference>
<gene>
    <name evidence="1" type="ORF">SV7mr_07690</name>
</gene>
<evidence type="ECO:0000313" key="2">
    <source>
        <dbReference type="Proteomes" id="UP000315003"/>
    </source>
</evidence>
<dbReference type="AlphaFoldDB" id="A0A517SQ94"/>
<dbReference type="Proteomes" id="UP000315003">
    <property type="component" value="Chromosome"/>
</dbReference>
<dbReference type="EMBL" id="CP036272">
    <property type="protein sequence ID" value="QDT58279.1"/>
    <property type="molecule type" value="Genomic_DNA"/>
</dbReference>
<name>A0A517SQ94_9BACT</name>
<evidence type="ECO:0000313" key="1">
    <source>
        <dbReference type="EMBL" id="QDT58279.1"/>
    </source>
</evidence>
<organism evidence="1 2">
    <name type="scientific">Stieleria bergensis</name>
    <dbReference type="NCBI Taxonomy" id="2528025"/>
    <lineage>
        <taxon>Bacteria</taxon>
        <taxon>Pseudomonadati</taxon>
        <taxon>Planctomycetota</taxon>
        <taxon>Planctomycetia</taxon>
        <taxon>Pirellulales</taxon>
        <taxon>Pirellulaceae</taxon>
        <taxon>Stieleria</taxon>
    </lineage>
</organism>
<keyword evidence="2" id="KW-1185">Reference proteome</keyword>
<sequence>MQFKTASLMNFLTHALPILDQPHVVAGTALPDLLRATDRQLRVRRKMALQAQQASDALQQQIATGILRHIDDDHWFHTTAAFVEVNLQLAVQLRERLPGDRGFRPMFLGHILIEIFLDAVWIEQRPELAARYYQIFASLPADVIQDQASQIMGRSTAPLAATWQRFGESRFLYDYSDRSSLLVRLNQVMRRVGLRELPESLLPWLAAARELVESRFNEFLTKPDGSLHYPLPSQD</sequence>